<dbReference type="InterPro" id="IPR000792">
    <property type="entry name" value="Tscrpt_reg_LuxR_C"/>
</dbReference>
<comment type="caution">
    <text evidence="6">The sequence shown here is derived from an EMBL/GenBank/DDBJ whole genome shotgun (WGS) entry which is preliminary data.</text>
</comment>
<protein>
    <recommendedName>
        <fullName evidence="5">HTH luxR-type domain-containing protein</fullName>
    </recommendedName>
</protein>
<dbReference type="AlphaFoldDB" id="A0A1A0LTB1"/>
<dbReference type="OrthoDB" id="161302at2"/>
<dbReference type="Gene3D" id="1.10.10.10">
    <property type="entry name" value="Winged helix-like DNA-binding domain superfamily/Winged helix DNA-binding domain"/>
    <property type="match status" value="1"/>
</dbReference>
<gene>
    <name evidence="6" type="ORF">A5642_06910</name>
</gene>
<feature type="domain" description="HTH luxR-type" evidence="5">
    <location>
        <begin position="279"/>
        <end position="344"/>
    </location>
</feature>
<organism evidence="6 7">
    <name type="scientific">Mycolicibacterium mucogenicum</name>
    <name type="common">Mycobacterium mucogenicum</name>
    <dbReference type="NCBI Taxonomy" id="56689"/>
    <lineage>
        <taxon>Bacteria</taxon>
        <taxon>Bacillati</taxon>
        <taxon>Actinomycetota</taxon>
        <taxon>Actinomycetes</taxon>
        <taxon>Mycobacteriales</taxon>
        <taxon>Mycobacteriaceae</taxon>
        <taxon>Mycolicibacterium</taxon>
    </lineage>
</organism>
<evidence type="ECO:0000256" key="1">
    <source>
        <dbReference type="ARBA" id="ARBA00023015"/>
    </source>
</evidence>
<dbReference type="InterPro" id="IPR016032">
    <property type="entry name" value="Sig_transdc_resp-reg_C-effctor"/>
</dbReference>
<dbReference type="Proteomes" id="UP000093962">
    <property type="component" value="Unassembled WGS sequence"/>
</dbReference>
<sequence length="353" mass="37828">MNGHAHRGHAETTTGADRLHSRGRNLHGPGAYRELDRQLDRFLRRLERQRAAGTAAEDLLAGVQRLRRELSSRAVAHGAGRLTAIRHAVDSLRGTSSRDTIKAAMTLLCRDFGFSRVMVSTVREHDWLPRYLHGRGATSSSFHGFSVGLPVRFADAEAETALVQGKHGVVVSRPTASARQDYLAAPITVGGAVIGMLHADFPEASGTTVMAHFDLLEAFAECLAVVYERAVLEEKVSQQRGEVDKLCATMAQLMTQPGPAGAAAPDVGGPAAVAEPMDDPAATPELTPREREVMSYVATGATNRDIARCLEISEGTVKSHLKRVAEKFGTTNRAAALAMYLAMDAGVGSGRSR</sequence>
<evidence type="ECO:0000256" key="2">
    <source>
        <dbReference type="ARBA" id="ARBA00023125"/>
    </source>
</evidence>
<accession>A0A1A0LTB1</accession>
<proteinExistence type="predicted"/>
<dbReference type="PROSITE" id="PS50043">
    <property type="entry name" value="HTH_LUXR_2"/>
    <property type="match status" value="1"/>
</dbReference>
<dbReference type="GO" id="GO:0003677">
    <property type="term" value="F:DNA binding"/>
    <property type="evidence" value="ECO:0007669"/>
    <property type="project" value="UniProtKB-KW"/>
</dbReference>
<evidence type="ECO:0000313" key="6">
    <source>
        <dbReference type="EMBL" id="OBA76101.1"/>
    </source>
</evidence>
<dbReference type="PANTHER" id="PTHR44688">
    <property type="entry name" value="DNA-BINDING TRANSCRIPTIONAL ACTIVATOR DEVR_DOSR"/>
    <property type="match status" value="1"/>
</dbReference>
<evidence type="ECO:0000256" key="4">
    <source>
        <dbReference type="SAM" id="MobiDB-lite"/>
    </source>
</evidence>
<dbReference type="PRINTS" id="PR00038">
    <property type="entry name" value="HTHLUXR"/>
</dbReference>
<evidence type="ECO:0000259" key="5">
    <source>
        <dbReference type="PROSITE" id="PS50043"/>
    </source>
</evidence>
<dbReference type="EMBL" id="LZSF01000296">
    <property type="protein sequence ID" value="OBA76101.1"/>
    <property type="molecule type" value="Genomic_DNA"/>
</dbReference>
<dbReference type="InterPro" id="IPR029016">
    <property type="entry name" value="GAF-like_dom_sf"/>
</dbReference>
<name>A0A1A0LTB1_MYCMU</name>
<dbReference type="PROSITE" id="PS00622">
    <property type="entry name" value="HTH_LUXR_1"/>
    <property type="match status" value="1"/>
</dbReference>
<keyword evidence="2" id="KW-0238">DNA-binding</keyword>
<dbReference type="GO" id="GO:0006355">
    <property type="term" value="P:regulation of DNA-templated transcription"/>
    <property type="evidence" value="ECO:0007669"/>
    <property type="project" value="InterPro"/>
</dbReference>
<reference evidence="6 7" key="1">
    <citation type="submission" date="2016-06" db="EMBL/GenBank/DDBJ databases">
        <authorList>
            <person name="Kjaerup R.B."/>
            <person name="Dalgaard T.S."/>
            <person name="Juul-Madsen H.R."/>
        </authorList>
    </citation>
    <scope>NUCLEOTIDE SEQUENCE [LARGE SCALE GENOMIC DNA]</scope>
    <source>
        <strain evidence="6 7">1199456.5</strain>
    </source>
</reference>
<dbReference type="SUPFAM" id="SSF46894">
    <property type="entry name" value="C-terminal effector domain of the bipartite response regulators"/>
    <property type="match status" value="1"/>
</dbReference>
<evidence type="ECO:0000256" key="3">
    <source>
        <dbReference type="ARBA" id="ARBA00023163"/>
    </source>
</evidence>
<feature type="region of interest" description="Disordered" evidence="4">
    <location>
        <begin position="1"/>
        <end position="30"/>
    </location>
</feature>
<keyword evidence="3" id="KW-0804">Transcription</keyword>
<dbReference type="PANTHER" id="PTHR44688:SF16">
    <property type="entry name" value="DNA-BINDING TRANSCRIPTIONAL ACTIVATOR DEVR_DOSR"/>
    <property type="match status" value="1"/>
</dbReference>
<dbReference type="Pfam" id="PF00196">
    <property type="entry name" value="GerE"/>
    <property type="match status" value="1"/>
</dbReference>
<dbReference type="CDD" id="cd06170">
    <property type="entry name" value="LuxR_C_like"/>
    <property type="match status" value="1"/>
</dbReference>
<dbReference type="RefSeq" id="WP_064860997.1">
    <property type="nucleotide sequence ID" value="NZ_LZSF01000296.1"/>
</dbReference>
<keyword evidence="1" id="KW-0805">Transcription regulation</keyword>
<evidence type="ECO:0000313" key="7">
    <source>
        <dbReference type="Proteomes" id="UP000093962"/>
    </source>
</evidence>
<dbReference type="SUPFAM" id="SSF55781">
    <property type="entry name" value="GAF domain-like"/>
    <property type="match status" value="1"/>
</dbReference>
<dbReference type="InterPro" id="IPR036388">
    <property type="entry name" value="WH-like_DNA-bd_sf"/>
</dbReference>
<dbReference type="Gene3D" id="3.30.450.40">
    <property type="match status" value="1"/>
</dbReference>
<dbReference type="SMART" id="SM00421">
    <property type="entry name" value="HTH_LUXR"/>
    <property type="match status" value="1"/>
</dbReference>